<dbReference type="EMBL" id="VDEP01000273">
    <property type="protein sequence ID" value="KAA1114192.1"/>
    <property type="molecule type" value="Genomic_DNA"/>
</dbReference>
<evidence type="ECO:0000256" key="1">
    <source>
        <dbReference type="SAM" id="SignalP"/>
    </source>
</evidence>
<name>A0A5B0QM48_PUCGR</name>
<dbReference type="AlphaFoldDB" id="A0A5B0QM48"/>
<feature type="signal peptide" evidence="1">
    <location>
        <begin position="1"/>
        <end position="19"/>
    </location>
</feature>
<keyword evidence="1" id="KW-0732">Signal</keyword>
<protein>
    <submittedName>
        <fullName evidence="2">Uncharacterized protein</fullName>
    </submittedName>
</protein>
<evidence type="ECO:0000313" key="3">
    <source>
        <dbReference type="Proteomes" id="UP000325313"/>
    </source>
</evidence>
<reference evidence="2 3" key="1">
    <citation type="submission" date="2019-05" db="EMBL/GenBank/DDBJ databases">
        <title>Emergence of the Ug99 lineage of the wheat stem rust pathogen through somatic hybridization.</title>
        <authorList>
            <person name="Li F."/>
            <person name="Upadhyaya N.M."/>
            <person name="Sperschneider J."/>
            <person name="Matny O."/>
            <person name="Nguyen-Phuc H."/>
            <person name="Mago R."/>
            <person name="Raley C."/>
            <person name="Miller M.E."/>
            <person name="Silverstein K.A.T."/>
            <person name="Henningsen E."/>
            <person name="Hirsch C.D."/>
            <person name="Visser B."/>
            <person name="Pretorius Z.A."/>
            <person name="Steffenson B.J."/>
            <person name="Schwessinger B."/>
            <person name="Dodds P.N."/>
            <person name="Figueroa M."/>
        </authorList>
    </citation>
    <scope>NUCLEOTIDE SEQUENCE [LARGE SCALE GENOMIC DNA]</scope>
    <source>
        <strain evidence="2 3">Ug99</strain>
    </source>
</reference>
<organism evidence="2 3">
    <name type="scientific">Puccinia graminis f. sp. tritici</name>
    <dbReference type="NCBI Taxonomy" id="56615"/>
    <lineage>
        <taxon>Eukaryota</taxon>
        <taxon>Fungi</taxon>
        <taxon>Dikarya</taxon>
        <taxon>Basidiomycota</taxon>
        <taxon>Pucciniomycotina</taxon>
        <taxon>Pucciniomycetes</taxon>
        <taxon>Pucciniales</taxon>
        <taxon>Pucciniaceae</taxon>
        <taxon>Puccinia</taxon>
    </lineage>
</organism>
<evidence type="ECO:0000313" key="2">
    <source>
        <dbReference type="EMBL" id="KAA1114192.1"/>
    </source>
</evidence>
<accession>A0A5B0QM48</accession>
<comment type="caution">
    <text evidence="2">The sequence shown here is derived from an EMBL/GenBank/DDBJ whole genome shotgun (WGS) entry which is preliminary data.</text>
</comment>
<gene>
    <name evidence="2" type="ORF">PGTUg99_027750</name>
</gene>
<feature type="chain" id="PRO_5023043782" evidence="1">
    <location>
        <begin position="20"/>
        <end position="132"/>
    </location>
</feature>
<dbReference type="Proteomes" id="UP000325313">
    <property type="component" value="Unassembled WGS sequence"/>
</dbReference>
<sequence>MTATPGELIICCHLTSALAFQPVQLAMSVMVQDIPRSTYGLKQAMVVCKHLVGSPGYLSYLKLSEELGNAVVDEMVARNFLHHRPLSSFSRDLVPTPSEAVLTPQSAPARIAMKTLFSRYVSYQAIAMKEAE</sequence>
<proteinExistence type="predicted"/>